<feature type="domain" description="Smr" evidence="2">
    <location>
        <begin position="277"/>
        <end position="339"/>
    </location>
</feature>
<feature type="compositionally biased region" description="Low complexity" evidence="1">
    <location>
        <begin position="42"/>
        <end position="59"/>
    </location>
</feature>
<feature type="region of interest" description="Disordered" evidence="1">
    <location>
        <begin position="224"/>
        <end position="244"/>
    </location>
</feature>
<dbReference type="Gene3D" id="2.60.40.1600">
    <property type="entry name" value="Smr-associated-like"/>
    <property type="match status" value="1"/>
</dbReference>
<proteinExistence type="predicted"/>
<gene>
    <name evidence="3" type="ORF">CGL56_00715</name>
</gene>
<dbReference type="RefSeq" id="WP_099104584.1">
    <property type="nucleotide sequence ID" value="NZ_JAATJF010000001.1"/>
</dbReference>
<dbReference type="EMBL" id="PDLO01000001">
    <property type="protein sequence ID" value="PHK99605.1"/>
    <property type="molecule type" value="Genomic_DNA"/>
</dbReference>
<dbReference type="Gene3D" id="3.30.1370.110">
    <property type="match status" value="1"/>
</dbReference>
<accession>A0A2G0CHZ7</accession>
<keyword evidence="4" id="KW-1185">Reference proteome</keyword>
<protein>
    <recommendedName>
        <fullName evidence="2">Smr domain-containing protein</fullName>
    </recommendedName>
</protein>
<dbReference type="OrthoDB" id="1524810at2"/>
<feature type="region of interest" description="Disordered" evidence="1">
    <location>
        <begin position="42"/>
        <end position="79"/>
    </location>
</feature>
<evidence type="ECO:0000259" key="2">
    <source>
        <dbReference type="Pfam" id="PF01713"/>
    </source>
</evidence>
<organism evidence="3 4">
    <name type="scientific">Neolewinella marina</name>
    <dbReference type="NCBI Taxonomy" id="438751"/>
    <lineage>
        <taxon>Bacteria</taxon>
        <taxon>Pseudomonadati</taxon>
        <taxon>Bacteroidota</taxon>
        <taxon>Saprospiria</taxon>
        <taxon>Saprospirales</taxon>
        <taxon>Lewinellaceae</taxon>
        <taxon>Neolewinella</taxon>
    </lineage>
</organism>
<dbReference type="Pfam" id="PF01713">
    <property type="entry name" value="Smr"/>
    <property type="match status" value="1"/>
</dbReference>
<evidence type="ECO:0000313" key="4">
    <source>
        <dbReference type="Proteomes" id="UP000226437"/>
    </source>
</evidence>
<name>A0A2G0CHZ7_9BACT</name>
<dbReference type="InterPro" id="IPR036781">
    <property type="entry name" value="Smr_assoc-like_sf"/>
</dbReference>
<dbReference type="AlphaFoldDB" id="A0A2G0CHZ7"/>
<feature type="compositionally biased region" description="Basic and acidic residues" evidence="1">
    <location>
        <begin position="64"/>
        <end position="78"/>
    </location>
</feature>
<dbReference type="Proteomes" id="UP000226437">
    <property type="component" value="Unassembled WGS sequence"/>
</dbReference>
<dbReference type="InterPro" id="IPR036063">
    <property type="entry name" value="Smr_dom_sf"/>
</dbReference>
<comment type="caution">
    <text evidence="3">The sequence shown here is derived from an EMBL/GenBank/DDBJ whole genome shotgun (WGS) entry which is preliminary data.</text>
</comment>
<reference evidence="3 4" key="1">
    <citation type="submission" date="2017-10" db="EMBL/GenBank/DDBJ databases">
        <title>The draft genome sequence of Lewinella marina KCTC 32374.</title>
        <authorList>
            <person name="Wang K."/>
        </authorList>
    </citation>
    <scope>NUCLEOTIDE SEQUENCE [LARGE SCALE GENOMIC DNA]</scope>
    <source>
        <strain evidence="3 4">MKG-38</strain>
    </source>
</reference>
<evidence type="ECO:0000256" key="1">
    <source>
        <dbReference type="SAM" id="MobiDB-lite"/>
    </source>
</evidence>
<dbReference type="InterPro" id="IPR002625">
    <property type="entry name" value="Smr_dom"/>
</dbReference>
<evidence type="ECO:0000313" key="3">
    <source>
        <dbReference type="EMBL" id="PHK99605.1"/>
    </source>
</evidence>
<dbReference type="SUPFAM" id="SSF158949">
    <property type="entry name" value="Smr-associated domain-like"/>
    <property type="match status" value="1"/>
</dbReference>
<sequence length="342" mass="37723">MTFKIGDRVTMLRTGKTGTISALLKGDMYQVRLDGGLGHLPAPSHAIAPAGAAGSAAQPAPDPPSDRRPEPSQKDQHDTGIQLAFDPLYGGEGEPESYQLYLINGTGSQILYEIKVKTGDHQRSSKFGPLEAYGKKRLDVIPYGWLNERLGVDLDVRAKVEGGTGPRHYHQLRIRPKQFFGSFREVPELSRGAHLFTVFPRLAATSVAEKSSSGPTLRELTRAQLKKQPEKKAPARPPASPLQARSDFNPVLDLHLEALVEDPAAVPKDKVLSTQMEHFDHFIDQALRLDIERVYIVHGLGNGILKTEIHTKLQHVPFVQKFSNDYHPKYGYGATEVVFEAG</sequence>